<dbReference type="GeneID" id="7270924"/>
<evidence type="ECO:0000313" key="2">
    <source>
        <dbReference type="Proteomes" id="UP000002457"/>
    </source>
</evidence>
<keyword evidence="2" id="KW-1185">Reference proteome</keyword>
<dbReference type="EMBL" id="CP001338">
    <property type="protein sequence ID" value="ACL15546.1"/>
    <property type="molecule type" value="Genomic_DNA"/>
</dbReference>
<dbReference type="NCBIfam" id="TIGR00725">
    <property type="entry name" value="TIGR00725 family protein"/>
    <property type="match status" value="1"/>
</dbReference>
<dbReference type="AlphaFoldDB" id="B8GIX3"/>
<gene>
    <name evidence="1" type="ordered locus">Mpal_0153</name>
</gene>
<dbReference type="PANTHER" id="PTHR43393:SF3">
    <property type="entry name" value="LYSINE DECARBOXYLASE-LIKE PROTEIN"/>
    <property type="match status" value="1"/>
</dbReference>
<dbReference type="STRING" id="521011.Mpal_0153"/>
<protein>
    <recommendedName>
        <fullName evidence="3">TIGR00725 family protein</fullName>
    </recommendedName>
</protein>
<dbReference type="KEGG" id="mpl:Mpal_0153"/>
<dbReference type="OrthoDB" id="9570at2157"/>
<dbReference type="PANTHER" id="PTHR43393">
    <property type="entry name" value="CYTOKININ RIBOSIDE 5'-MONOPHOSPHATE PHOSPHORIBOHYDROLASE"/>
    <property type="match status" value="1"/>
</dbReference>
<dbReference type="InterPro" id="IPR041164">
    <property type="entry name" value="LDcluster4"/>
</dbReference>
<evidence type="ECO:0000313" key="1">
    <source>
        <dbReference type="EMBL" id="ACL15546.1"/>
    </source>
</evidence>
<sequence>MQIAVIGAAQCSDDEEEAAVRVGRAIATGGAVLLCGGGGGVMEAASRGAAGCGGLVIGILPDTGDGNPYLSVAIRTGLGHARNVVLVQSADAVVAIGGSYGTLSEIAIAAKTKKEVFGYRTWDLPCVIRCEGPEEAVDGALRAARLSPRSDIPPSG</sequence>
<dbReference type="HOGENOM" id="CLU_107614_1_1_2"/>
<dbReference type="SUPFAM" id="SSF102405">
    <property type="entry name" value="MCP/YpsA-like"/>
    <property type="match status" value="1"/>
</dbReference>
<evidence type="ECO:0008006" key="3">
    <source>
        <dbReference type="Google" id="ProtNLM"/>
    </source>
</evidence>
<name>B8GIX3_METPE</name>
<dbReference type="Pfam" id="PF18306">
    <property type="entry name" value="LDcluster4"/>
    <property type="match status" value="1"/>
</dbReference>
<organism evidence="1 2">
    <name type="scientific">Methanosphaerula palustris (strain ATCC BAA-1556 / DSM 19958 / E1-9c)</name>
    <dbReference type="NCBI Taxonomy" id="521011"/>
    <lineage>
        <taxon>Archaea</taxon>
        <taxon>Methanobacteriati</taxon>
        <taxon>Methanobacteriota</taxon>
        <taxon>Stenosarchaea group</taxon>
        <taxon>Methanomicrobia</taxon>
        <taxon>Methanomicrobiales</taxon>
        <taxon>Methanoregulaceae</taxon>
        <taxon>Methanosphaerula</taxon>
    </lineage>
</organism>
<dbReference type="InterPro" id="IPR005268">
    <property type="entry name" value="CHP00725"/>
</dbReference>
<dbReference type="eggNOG" id="arCOG02431">
    <property type="taxonomic scope" value="Archaea"/>
</dbReference>
<reference evidence="1 2" key="1">
    <citation type="journal article" date="2015" name="Genome Announc.">
        <title>Complete Genome Sequence of Methanosphaerula palustris E1-9CT, a Hydrogenotrophic Methanogen Isolated from a Minerotrophic Fen Peatland.</title>
        <authorList>
            <person name="Cadillo-Quiroz H."/>
            <person name="Browne P."/>
            <person name="Kyrpides N."/>
            <person name="Woyke T."/>
            <person name="Goodwin L."/>
            <person name="Detter C."/>
            <person name="Yavitt J.B."/>
            <person name="Zinder S.H."/>
        </authorList>
    </citation>
    <scope>NUCLEOTIDE SEQUENCE [LARGE SCALE GENOMIC DNA]</scope>
    <source>
        <strain evidence="2">ATCC BAA-1556 / DSM 19958 / E1-9c</strain>
    </source>
</reference>
<proteinExistence type="predicted"/>
<dbReference type="RefSeq" id="WP_012616865.1">
    <property type="nucleotide sequence ID" value="NC_011832.1"/>
</dbReference>
<dbReference type="Proteomes" id="UP000002457">
    <property type="component" value="Chromosome"/>
</dbReference>
<dbReference type="GO" id="GO:0005829">
    <property type="term" value="C:cytosol"/>
    <property type="evidence" value="ECO:0007669"/>
    <property type="project" value="TreeGrafter"/>
</dbReference>
<dbReference type="InterPro" id="IPR052341">
    <property type="entry name" value="LOG_family_nucleotidases"/>
</dbReference>
<dbReference type="Gene3D" id="3.40.50.450">
    <property type="match status" value="1"/>
</dbReference>
<accession>B8GIX3</accession>